<evidence type="ECO:0000313" key="10">
    <source>
        <dbReference type="Proteomes" id="UP001157134"/>
    </source>
</evidence>
<comment type="cofactor">
    <cofactor evidence="6">
        <name>Zn(2+)</name>
        <dbReference type="ChEBI" id="CHEBI:29105"/>
    </cofactor>
    <text evidence="6">Binds 1 zinc ion per subunit.</text>
</comment>
<sequence length="268" mass="28780">MKRALLSSALLLALTVAGCSTSSTGRSKIAFMDQNKLNVMGAQSFEEMKKNQKISTDKKTNAYVQCVADFITVHVPKSAHDGEWEVVVFDSDQINAFALPGGKIGVFTGILNVAEDQHQLAAIMGHEVAHVIEEHANERISAEQLAGIGLIATGVLLGDMDNDKKALTMAALGAATQYGALMPYGRSHETEADIIGQDLMAKAGFNPEASVKLWQNMAKASGGNQPPEFMSTHPSNQSRIKNLKAHMTKTTPVYRQSKTKPNCANPIG</sequence>
<comment type="caution">
    <text evidence="9">The sequence shown here is derived from an EMBL/GenBank/DDBJ whole genome shotgun (WGS) entry which is preliminary data.</text>
</comment>
<feature type="domain" description="Peptidase M48" evidence="8">
    <location>
        <begin position="61"/>
        <end position="245"/>
    </location>
</feature>
<dbReference type="Gene3D" id="3.30.2010.10">
    <property type="entry name" value="Metalloproteases ('zincins'), catalytic domain"/>
    <property type="match status" value="1"/>
</dbReference>
<dbReference type="InterPro" id="IPR051156">
    <property type="entry name" value="Mito/Outer_Membr_Metalloprot"/>
</dbReference>
<keyword evidence="10" id="KW-1185">Reference proteome</keyword>
<keyword evidence="2" id="KW-0479">Metal-binding</keyword>
<keyword evidence="1 6" id="KW-0645">Protease</keyword>
<evidence type="ECO:0000256" key="6">
    <source>
        <dbReference type="RuleBase" id="RU003983"/>
    </source>
</evidence>
<dbReference type="GO" id="GO:0006508">
    <property type="term" value="P:proteolysis"/>
    <property type="evidence" value="ECO:0007669"/>
    <property type="project" value="UniProtKB-KW"/>
</dbReference>
<dbReference type="PROSITE" id="PS51257">
    <property type="entry name" value="PROKAR_LIPOPROTEIN"/>
    <property type="match status" value="1"/>
</dbReference>
<dbReference type="PANTHER" id="PTHR22726">
    <property type="entry name" value="METALLOENDOPEPTIDASE OMA1"/>
    <property type="match status" value="1"/>
</dbReference>
<name>A0ABQ6HE27_9GAMM</name>
<keyword evidence="5 6" id="KW-0482">Metalloprotease</keyword>
<gene>
    <name evidence="9" type="ORF">tloyanaT_19360</name>
</gene>
<dbReference type="RefSeq" id="WP_284298017.1">
    <property type="nucleotide sequence ID" value="NZ_BSSV01000003.1"/>
</dbReference>
<comment type="similarity">
    <text evidence="6">Belongs to the peptidase M48 family.</text>
</comment>
<dbReference type="InterPro" id="IPR001915">
    <property type="entry name" value="Peptidase_M48"/>
</dbReference>
<protein>
    <submittedName>
        <fullName evidence="9">Zn-dependent protease</fullName>
    </submittedName>
</protein>
<dbReference type="GO" id="GO:0008233">
    <property type="term" value="F:peptidase activity"/>
    <property type="evidence" value="ECO:0007669"/>
    <property type="project" value="UniProtKB-KW"/>
</dbReference>
<dbReference type="EMBL" id="BSSV01000003">
    <property type="protein sequence ID" value="GLX85684.1"/>
    <property type="molecule type" value="Genomic_DNA"/>
</dbReference>
<accession>A0ABQ6HE27</accession>
<keyword evidence="4 6" id="KW-0862">Zinc</keyword>
<feature type="chain" id="PRO_5046929396" evidence="7">
    <location>
        <begin position="23"/>
        <end position="268"/>
    </location>
</feature>
<organism evidence="9 10">
    <name type="scientific">Thalassotalea loyana</name>
    <dbReference type="NCBI Taxonomy" id="280483"/>
    <lineage>
        <taxon>Bacteria</taxon>
        <taxon>Pseudomonadati</taxon>
        <taxon>Pseudomonadota</taxon>
        <taxon>Gammaproteobacteria</taxon>
        <taxon>Alteromonadales</taxon>
        <taxon>Colwelliaceae</taxon>
        <taxon>Thalassotalea</taxon>
    </lineage>
</organism>
<proteinExistence type="inferred from homology"/>
<evidence type="ECO:0000256" key="1">
    <source>
        <dbReference type="ARBA" id="ARBA00022670"/>
    </source>
</evidence>
<keyword evidence="3 6" id="KW-0378">Hydrolase</keyword>
<evidence type="ECO:0000256" key="5">
    <source>
        <dbReference type="ARBA" id="ARBA00023049"/>
    </source>
</evidence>
<dbReference type="PANTHER" id="PTHR22726:SF24">
    <property type="entry name" value="M48 FAMILY METALLOPEPTIDASE"/>
    <property type="match status" value="1"/>
</dbReference>
<evidence type="ECO:0000313" key="9">
    <source>
        <dbReference type="EMBL" id="GLX85684.1"/>
    </source>
</evidence>
<dbReference type="CDD" id="cd07331">
    <property type="entry name" value="M48C_Oma1_like"/>
    <property type="match status" value="1"/>
</dbReference>
<dbReference type="Pfam" id="PF01435">
    <property type="entry name" value="Peptidase_M48"/>
    <property type="match status" value="1"/>
</dbReference>
<evidence type="ECO:0000256" key="4">
    <source>
        <dbReference type="ARBA" id="ARBA00022833"/>
    </source>
</evidence>
<feature type="signal peptide" evidence="7">
    <location>
        <begin position="1"/>
        <end position="22"/>
    </location>
</feature>
<reference evidence="9 10" key="1">
    <citation type="submission" date="2023-03" db="EMBL/GenBank/DDBJ databases">
        <title>Thalassotalea loyana LMG 22536T draft genome sequence.</title>
        <authorList>
            <person name="Sawabe T."/>
        </authorList>
    </citation>
    <scope>NUCLEOTIDE SEQUENCE [LARGE SCALE GENOMIC DNA]</scope>
    <source>
        <strain evidence="9 10">LMG 22536</strain>
    </source>
</reference>
<dbReference type="Proteomes" id="UP001157134">
    <property type="component" value="Unassembled WGS sequence"/>
</dbReference>
<evidence type="ECO:0000256" key="3">
    <source>
        <dbReference type="ARBA" id="ARBA00022801"/>
    </source>
</evidence>
<evidence type="ECO:0000259" key="8">
    <source>
        <dbReference type="Pfam" id="PF01435"/>
    </source>
</evidence>
<keyword evidence="7" id="KW-0732">Signal</keyword>
<evidence type="ECO:0000256" key="2">
    <source>
        <dbReference type="ARBA" id="ARBA00022723"/>
    </source>
</evidence>
<evidence type="ECO:0000256" key="7">
    <source>
        <dbReference type="SAM" id="SignalP"/>
    </source>
</evidence>